<gene>
    <name evidence="1" type="ORF">BDN72DRAFT_879467</name>
</gene>
<reference evidence="1 2" key="1">
    <citation type="journal article" date="2019" name="Nat. Ecol. Evol.">
        <title>Megaphylogeny resolves global patterns of mushroom evolution.</title>
        <authorList>
            <person name="Varga T."/>
            <person name="Krizsan K."/>
            <person name="Foldi C."/>
            <person name="Dima B."/>
            <person name="Sanchez-Garcia M."/>
            <person name="Sanchez-Ramirez S."/>
            <person name="Szollosi G.J."/>
            <person name="Szarkandi J.G."/>
            <person name="Papp V."/>
            <person name="Albert L."/>
            <person name="Andreopoulos W."/>
            <person name="Angelini C."/>
            <person name="Antonin V."/>
            <person name="Barry K.W."/>
            <person name="Bougher N.L."/>
            <person name="Buchanan P."/>
            <person name="Buyck B."/>
            <person name="Bense V."/>
            <person name="Catcheside P."/>
            <person name="Chovatia M."/>
            <person name="Cooper J."/>
            <person name="Damon W."/>
            <person name="Desjardin D."/>
            <person name="Finy P."/>
            <person name="Geml J."/>
            <person name="Haridas S."/>
            <person name="Hughes K."/>
            <person name="Justo A."/>
            <person name="Karasinski D."/>
            <person name="Kautmanova I."/>
            <person name="Kiss B."/>
            <person name="Kocsube S."/>
            <person name="Kotiranta H."/>
            <person name="LaButti K.M."/>
            <person name="Lechner B.E."/>
            <person name="Liimatainen K."/>
            <person name="Lipzen A."/>
            <person name="Lukacs Z."/>
            <person name="Mihaltcheva S."/>
            <person name="Morgado L.N."/>
            <person name="Niskanen T."/>
            <person name="Noordeloos M.E."/>
            <person name="Ohm R.A."/>
            <person name="Ortiz-Santana B."/>
            <person name="Ovrebo C."/>
            <person name="Racz N."/>
            <person name="Riley R."/>
            <person name="Savchenko A."/>
            <person name="Shiryaev A."/>
            <person name="Soop K."/>
            <person name="Spirin V."/>
            <person name="Szebenyi C."/>
            <person name="Tomsovsky M."/>
            <person name="Tulloss R.E."/>
            <person name="Uehling J."/>
            <person name="Grigoriev I.V."/>
            <person name="Vagvolgyi C."/>
            <person name="Papp T."/>
            <person name="Martin F.M."/>
            <person name="Miettinen O."/>
            <person name="Hibbett D.S."/>
            <person name="Nagy L.G."/>
        </authorList>
    </citation>
    <scope>NUCLEOTIDE SEQUENCE [LARGE SCALE GENOMIC DNA]</scope>
    <source>
        <strain evidence="1 2">NL-1719</strain>
    </source>
</reference>
<accession>A0ACD3AP93</accession>
<organism evidence="1 2">
    <name type="scientific">Pluteus cervinus</name>
    <dbReference type="NCBI Taxonomy" id="181527"/>
    <lineage>
        <taxon>Eukaryota</taxon>
        <taxon>Fungi</taxon>
        <taxon>Dikarya</taxon>
        <taxon>Basidiomycota</taxon>
        <taxon>Agaricomycotina</taxon>
        <taxon>Agaricomycetes</taxon>
        <taxon>Agaricomycetidae</taxon>
        <taxon>Agaricales</taxon>
        <taxon>Pluteineae</taxon>
        <taxon>Pluteaceae</taxon>
        <taxon>Pluteus</taxon>
    </lineage>
</organism>
<keyword evidence="2" id="KW-1185">Reference proteome</keyword>
<dbReference type="EMBL" id="ML208368">
    <property type="protein sequence ID" value="TFK67758.1"/>
    <property type="molecule type" value="Genomic_DNA"/>
</dbReference>
<evidence type="ECO:0000313" key="1">
    <source>
        <dbReference type="EMBL" id="TFK67758.1"/>
    </source>
</evidence>
<dbReference type="Proteomes" id="UP000308600">
    <property type="component" value="Unassembled WGS sequence"/>
</dbReference>
<protein>
    <submittedName>
        <fullName evidence="1">Uncharacterized protein</fullName>
    </submittedName>
</protein>
<evidence type="ECO:0000313" key="2">
    <source>
        <dbReference type="Proteomes" id="UP000308600"/>
    </source>
</evidence>
<sequence length="589" mass="65962">MPISTQSSDRLSCLPDELLSEILEDLDDLDLYHFIFTCRILHHYALNVLFQRHCFFRGPPNCPGYALSIDTNPKPPFLFSALYGALFVNGSQCFDIGFNCATFSRLLEGIRGLTALIGRSPGPYTIYLTFAGTAHLNLPPSSDAHLQAAVQSLVETILIKGCRSLSIREGTESWEASSLDQSEDGEEEEPRRGGSMHRLLHPFINLFKATRSTKSEQIKLEEPTPWMKDDKEDSDPVDLPVRRRSDGKGWNYKFVPSATLREDLNNNLGFVLSLSGDMLFRPLWLNWTLNFLNSNLSFLILYTDHIARDILYDILPNIYLPAIEIFMLYDKTISFDALGVFLRRHSSTLVDISLEIDRPDTSQLVGSSNGIFAKSAFDFPKVEWLTLNPSCVEWFFKGILAFSLNATMRGIRSKLSGPGSHTHLPSTRSIGFSNVHARSKQSNFFSQLDGTLPTLAKLSQSASRHATDRSSLSTTSSPTGSTEPQGQAGSRWFSVIALCTQNVDEQSHIEWFESHVSQGATSPLTALHTVSELVLVLTTLSPRGLRALAKFLALFKGLKKATLTRQSTKVLKRLDTDFWKMFKQDCPRF</sequence>
<proteinExistence type="predicted"/>
<name>A0ACD3AP93_9AGAR</name>